<evidence type="ECO:0000313" key="9">
    <source>
        <dbReference type="Proteomes" id="UP000472263"/>
    </source>
</evidence>
<name>A0A668A3T5_9TELE</name>
<feature type="transmembrane region" description="Helical" evidence="6">
    <location>
        <begin position="245"/>
        <end position="263"/>
    </location>
</feature>
<keyword evidence="9" id="KW-1185">Reference proteome</keyword>
<sequence>MEINREHQGAGQTGLFWDQQPGAHQSGLFVAVFNMLYFQVVILAATIMLAYYCEFTDTFTPAQQGFICQDLALSKPDPGPEQDSRIQPIILYPVVAGLPVIMISATELVLFLMKYKTNNLDNQEKVVVMGDCCYLNPLVHRTFRFLGVYFFGLFSTDIFVNAGQLVTGSLAPHFLSVCQPNYTALGCEETVCFISQSDACTGDPDDVMKARKSFPSKEAALSLYAAVYLGMYIMCRISPSAGHLTRPLLCLSLVSLAVLTGINRVAEYRSHWSDVIAGQVTGGTIAVFLVSFIIIIIIIIVVVVVVAVVVILIIIVVVYLLYYLLHVSSVSFDSHFYFSLSLSLLDENAY</sequence>
<dbReference type="AlphaFoldDB" id="A0A668A3T5"/>
<dbReference type="GeneTree" id="ENSGT00940000158610"/>
<dbReference type="GO" id="GO:0008195">
    <property type="term" value="F:phosphatidate phosphatase activity"/>
    <property type="evidence" value="ECO:0007669"/>
    <property type="project" value="TreeGrafter"/>
</dbReference>
<proteinExistence type="inferred from homology"/>
<feature type="transmembrane region" description="Helical" evidence="6">
    <location>
        <begin position="89"/>
        <end position="113"/>
    </location>
</feature>
<evidence type="ECO:0000256" key="6">
    <source>
        <dbReference type="SAM" id="Phobius"/>
    </source>
</evidence>
<evidence type="ECO:0000256" key="2">
    <source>
        <dbReference type="ARBA" id="ARBA00008816"/>
    </source>
</evidence>
<dbReference type="Ensembl" id="ENSMMDT00005050536.1">
    <property type="protein sequence ID" value="ENSMMDP00005049550.1"/>
    <property type="gene ID" value="ENSMMDG00005022483.1"/>
</dbReference>
<dbReference type="PANTHER" id="PTHR10165">
    <property type="entry name" value="LIPID PHOSPHATE PHOSPHATASE"/>
    <property type="match status" value="1"/>
</dbReference>
<dbReference type="PANTHER" id="PTHR10165:SF17">
    <property type="entry name" value="PHOSPHOLIPID PHOSPHATASE-RELATED PROTEIN TYPE 5"/>
    <property type="match status" value="1"/>
</dbReference>
<dbReference type="InterPro" id="IPR043216">
    <property type="entry name" value="PAP-like"/>
</dbReference>
<feature type="transmembrane region" description="Helical" evidence="6">
    <location>
        <begin position="306"/>
        <end position="325"/>
    </location>
</feature>
<dbReference type="Gene3D" id="1.20.144.10">
    <property type="entry name" value="Phosphatidic acid phosphatase type 2/haloperoxidase"/>
    <property type="match status" value="1"/>
</dbReference>
<keyword evidence="3 6" id="KW-0812">Transmembrane</keyword>
<reference evidence="8" key="3">
    <citation type="submission" date="2025-09" db="UniProtKB">
        <authorList>
            <consortium name="Ensembl"/>
        </authorList>
    </citation>
    <scope>IDENTIFICATION</scope>
</reference>
<evidence type="ECO:0000256" key="4">
    <source>
        <dbReference type="ARBA" id="ARBA00022989"/>
    </source>
</evidence>
<evidence type="ECO:0000256" key="1">
    <source>
        <dbReference type="ARBA" id="ARBA00004141"/>
    </source>
</evidence>
<dbReference type="SMART" id="SM00014">
    <property type="entry name" value="acidPPc"/>
    <property type="match status" value="1"/>
</dbReference>
<feature type="transmembrane region" description="Helical" evidence="6">
    <location>
        <begin position="28"/>
        <end position="52"/>
    </location>
</feature>
<dbReference type="GO" id="GO:0006644">
    <property type="term" value="P:phospholipid metabolic process"/>
    <property type="evidence" value="ECO:0007669"/>
    <property type="project" value="InterPro"/>
</dbReference>
<evidence type="ECO:0000256" key="3">
    <source>
        <dbReference type="ARBA" id="ARBA00022692"/>
    </source>
</evidence>
<feature type="domain" description="Phosphatidic acid phosphatase type 2/haloperoxidase" evidence="7">
    <location>
        <begin position="146"/>
        <end position="290"/>
    </location>
</feature>
<evidence type="ECO:0000259" key="7">
    <source>
        <dbReference type="SMART" id="SM00014"/>
    </source>
</evidence>
<gene>
    <name evidence="8" type="primary">PLPPR5</name>
</gene>
<dbReference type="InterPro" id="IPR000326">
    <property type="entry name" value="PAP2/HPO"/>
</dbReference>
<feature type="transmembrane region" description="Helical" evidence="6">
    <location>
        <begin position="219"/>
        <end position="239"/>
    </location>
</feature>
<accession>A0A668A3T5</accession>
<dbReference type="GO" id="GO:0005886">
    <property type="term" value="C:plasma membrane"/>
    <property type="evidence" value="ECO:0007669"/>
    <property type="project" value="TreeGrafter"/>
</dbReference>
<reference evidence="8" key="2">
    <citation type="submission" date="2025-08" db="UniProtKB">
        <authorList>
            <consortium name="Ensembl"/>
        </authorList>
    </citation>
    <scope>IDENTIFICATION</scope>
</reference>
<comment type="similarity">
    <text evidence="2">Belongs to the PA-phosphatase related phosphoesterase family.</text>
</comment>
<organism evidence="8 9">
    <name type="scientific">Myripristis murdjan</name>
    <name type="common">pinecone soldierfish</name>
    <dbReference type="NCBI Taxonomy" id="586833"/>
    <lineage>
        <taxon>Eukaryota</taxon>
        <taxon>Metazoa</taxon>
        <taxon>Chordata</taxon>
        <taxon>Craniata</taxon>
        <taxon>Vertebrata</taxon>
        <taxon>Euteleostomi</taxon>
        <taxon>Actinopterygii</taxon>
        <taxon>Neopterygii</taxon>
        <taxon>Teleostei</taxon>
        <taxon>Neoteleostei</taxon>
        <taxon>Acanthomorphata</taxon>
        <taxon>Holocentriformes</taxon>
        <taxon>Holocentridae</taxon>
        <taxon>Myripristis</taxon>
    </lineage>
</organism>
<evidence type="ECO:0000256" key="5">
    <source>
        <dbReference type="ARBA" id="ARBA00023136"/>
    </source>
</evidence>
<comment type="subcellular location">
    <subcellularLocation>
        <location evidence="1">Membrane</location>
        <topology evidence="1">Multi-pass membrane protein</topology>
    </subcellularLocation>
</comment>
<reference evidence="8" key="1">
    <citation type="submission" date="2019-06" db="EMBL/GenBank/DDBJ databases">
        <authorList>
            <consortium name="Wellcome Sanger Institute Data Sharing"/>
        </authorList>
    </citation>
    <scope>NUCLEOTIDE SEQUENCE [LARGE SCALE GENOMIC DNA]</scope>
</reference>
<dbReference type="Proteomes" id="UP000472263">
    <property type="component" value="Chromosome 17"/>
</dbReference>
<feature type="transmembrane region" description="Helical" evidence="6">
    <location>
        <begin position="275"/>
        <end position="300"/>
    </location>
</feature>
<dbReference type="GO" id="GO:0007165">
    <property type="term" value="P:signal transduction"/>
    <property type="evidence" value="ECO:0007669"/>
    <property type="project" value="TreeGrafter"/>
</dbReference>
<dbReference type="Pfam" id="PF01569">
    <property type="entry name" value="PAP2"/>
    <property type="match status" value="1"/>
</dbReference>
<keyword evidence="4 6" id="KW-1133">Transmembrane helix</keyword>
<protein>
    <submittedName>
        <fullName evidence="8">Phospholipid phosphatase related 5</fullName>
    </submittedName>
</protein>
<dbReference type="CDD" id="cd03384">
    <property type="entry name" value="PAP2_wunen"/>
    <property type="match status" value="1"/>
</dbReference>
<dbReference type="SUPFAM" id="SSF48317">
    <property type="entry name" value="Acid phosphatase/Vanadium-dependent haloperoxidase"/>
    <property type="match status" value="1"/>
</dbReference>
<evidence type="ECO:0000313" key="8">
    <source>
        <dbReference type="Ensembl" id="ENSMMDP00005049550.1"/>
    </source>
</evidence>
<dbReference type="InParanoid" id="A0A668A3T5"/>
<dbReference type="InterPro" id="IPR036938">
    <property type="entry name" value="PAP2/HPO_sf"/>
</dbReference>
<keyword evidence="5 6" id="KW-0472">Membrane</keyword>
<dbReference type="GO" id="GO:0046839">
    <property type="term" value="P:phospholipid dephosphorylation"/>
    <property type="evidence" value="ECO:0007669"/>
    <property type="project" value="TreeGrafter"/>
</dbReference>